<dbReference type="AlphaFoldDB" id="A0A3B0J139"/>
<proteinExistence type="inferred from homology"/>
<dbReference type="SMART" id="SM00846">
    <property type="entry name" value="Gp_dh_N"/>
    <property type="match status" value="1"/>
</dbReference>
<evidence type="ECO:0000256" key="8">
    <source>
        <dbReference type="ARBA" id="ARBA00049243"/>
    </source>
</evidence>
<evidence type="ECO:0000256" key="6">
    <source>
        <dbReference type="ARBA" id="ARBA00023027"/>
    </source>
</evidence>
<gene>
    <name evidence="12" type="ORF">DGUA_6G002505</name>
</gene>
<dbReference type="GO" id="GO:0051287">
    <property type="term" value="F:NAD binding"/>
    <property type="evidence" value="ECO:0007669"/>
    <property type="project" value="InterPro"/>
</dbReference>
<dbReference type="PRINTS" id="PR00080">
    <property type="entry name" value="SDRFAMILY"/>
</dbReference>
<evidence type="ECO:0000313" key="13">
    <source>
        <dbReference type="Proteomes" id="UP000268350"/>
    </source>
</evidence>
<dbReference type="EC" id="1.1.1.1" evidence="3 10"/>
<dbReference type="STRING" id="7266.A0A3B0J139"/>
<dbReference type="InterPro" id="IPR020828">
    <property type="entry name" value="GlycerAld_3-P_DH_NAD(P)-bd"/>
</dbReference>
<dbReference type="GO" id="GO:0004022">
    <property type="term" value="F:alcohol dehydrogenase (NAD+) activity"/>
    <property type="evidence" value="ECO:0007669"/>
    <property type="project" value="UniProtKB-EC"/>
</dbReference>
<name>A0A3B0J139_DROGU</name>
<dbReference type="Proteomes" id="UP000268350">
    <property type="component" value="Unassembled WGS sequence"/>
</dbReference>
<dbReference type="PANTHER" id="PTHR42901:SF1">
    <property type="entry name" value="ALCOHOL DEHYDROGENASE"/>
    <property type="match status" value="1"/>
</dbReference>
<dbReference type="PANTHER" id="PTHR42901">
    <property type="entry name" value="ALCOHOL DEHYDROGENASE"/>
    <property type="match status" value="1"/>
</dbReference>
<dbReference type="PROSITE" id="PS00061">
    <property type="entry name" value="ADH_SHORT"/>
    <property type="match status" value="1"/>
</dbReference>
<evidence type="ECO:0000256" key="10">
    <source>
        <dbReference type="RuleBase" id="RU000364"/>
    </source>
</evidence>
<dbReference type="EMBL" id="OUUW01000001">
    <property type="protein sequence ID" value="SPP74814.1"/>
    <property type="molecule type" value="Genomic_DNA"/>
</dbReference>
<evidence type="ECO:0000256" key="1">
    <source>
        <dbReference type="ARBA" id="ARBA00006484"/>
    </source>
</evidence>
<dbReference type="OrthoDB" id="417891at2759"/>
<dbReference type="PRINTS" id="PR01167">
    <property type="entry name" value="INSADHFAMILY"/>
</dbReference>
<keyword evidence="5" id="KW-0560">Oxidoreductase</keyword>
<keyword evidence="6 10" id="KW-0520">NAD</keyword>
<protein>
    <recommendedName>
        <fullName evidence="4 10">Alcohol dehydrogenase</fullName>
        <ecNumber evidence="3 10">1.1.1.1</ecNumber>
    </recommendedName>
</protein>
<dbReference type="PRINTS" id="PR01168">
    <property type="entry name" value="ALCDHDRGNASE"/>
</dbReference>
<dbReference type="Pfam" id="PF00106">
    <property type="entry name" value="adh_short"/>
    <property type="match status" value="1"/>
</dbReference>
<evidence type="ECO:0000256" key="9">
    <source>
        <dbReference type="RuleBase" id="RU000363"/>
    </source>
</evidence>
<evidence type="ECO:0000313" key="12">
    <source>
        <dbReference type="EMBL" id="SPP74814.1"/>
    </source>
</evidence>
<dbReference type="InterPro" id="IPR002347">
    <property type="entry name" value="SDR_fam"/>
</dbReference>
<dbReference type="Pfam" id="PF00044">
    <property type="entry name" value="Gp_dh_N"/>
    <property type="match status" value="1"/>
</dbReference>
<organism evidence="12 13">
    <name type="scientific">Drosophila guanche</name>
    <name type="common">Fruit fly</name>
    <dbReference type="NCBI Taxonomy" id="7266"/>
    <lineage>
        <taxon>Eukaryota</taxon>
        <taxon>Metazoa</taxon>
        <taxon>Ecdysozoa</taxon>
        <taxon>Arthropoda</taxon>
        <taxon>Hexapoda</taxon>
        <taxon>Insecta</taxon>
        <taxon>Pterygota</taxon>
        <taxon>Neoptera</taxon>
        <taxon>Endopterygota</taxon>
        <taxon>Diptera</taxon>
        <taxon>Brachycera</taxon>
        <taxon>Muscomorpha</taxon>
        <taxon>Ephydroidea</taxon>
        <taxon>Drosophilidae</taxon>
        <taxon>Drosophila</taxon>
        <taxon>Sophophora</taxon>
    </lineage>
</organism>
<dbReference type="GO" id="GO:0005829">
    <property type="term" value="C:cytosol"/>
    <property type="evidence" value="ECO:0007669"/>
    <property type="project" value="TreeGrafter"/>
</dbReference>
<comment type="similarity">
    <text evidence="1 9">Belongs to the short-chain dehydrogenases/reductases (SDR) family.</text>
</comment>
<evidence type="ECO:0000256" key="7">
    <source>
        <dbReference type="ARBA" id="ARBA00049164"/>
    </source>
</evidence>
<dbReference type="InterPro" id="IPR020904">
    <property type="entry name" value="Sc_DH/Rdtase_CS"/>
</dbReference>
<reference evidence="13" key="1">
    <citation type="submission" date="2018-01" db="EMBL/GenBank/DDBJ databases">
        <authorList>
            <person name="Alioto T."/>
            <person name="Alioto T."/>
        </authorList>
    </citation>
    <scope>NUCLEOTIDE SEQUENCE [LARGE SCALE GENOMIC DNA]</scope>
</reference>
<evidence type="ECO:0000259" key="11">
    <source>
        <dbReference type="SMART" id="SM00846"/>
    </source>
</evidence>
<dbReference type="Gene3D" id="3.40.50.720">
    <property type="entry name" value="NAD(P)-binding Rossmann-like Domain"/>
    <property type="match status" value="2"/>
</dbReference>
<feature type="domain" description="Glyceraldehyde 3-phosphate dehydrogenase NAD(P) binding" evidence="11">
    <location>
        <begin position="2"/>
        <end position="118"/>
    </location>
</feature>
<dbReference type="InterPro" id="IPR036291">
    <property type="entry name" value="NAD(P)-bd_dom_sf"/>
</dbReference>
<evidence type="ECO:0000256" key="2">
    <source>
        <dbReference type="ARBA" id="ARBA00011738"/>
    </source>
</evidence>
<comment type="catalytic activity">
    <reaction evidence="7 10">
        <text>a secondary alcohol + NAD(+) = a ketone + NADH + H(+)</text>
        <dbReference type="Rhea" id="RHEA:10740"/>
        <dbReference type="ChEBI" id="CHEBI:15378"/>
        <dbReference type="ChEBI" id="CHEBI:17087"/>
        <dbReference type="ChEBI" id="CHEBI:35681"/>
        <dbReference type="ChEBI" id="CHEBI:57540"/>
        <dbReference type="ChEBI" id="CHEBI:57945"/>
        <dbReference type="EC" id="1.1.1.1"/>
    </reaction>
</comment>
<keyword evidence="13" id="KW-1185">Reference proteome</keyword>
<dbReference type="CDD" id="cd05323">
    <property type="entry name" value="ADH_SDR_c_like"/>
    <property type="match status" value="1"/>
</dbReference>
<dbReference type="GO" id="GO:0006066">
    <property type="term" value="P:alcohol metabolic process"/>
    <property type="evidence" value="ECO:0007669"/>
    <property type="project" value="InterPro"/>
</dbReference>
<comment type="catalytic activity">
    <reaction evidence="8 10">
        <text>a primary alcohol + NAD(+) = an aldehyde + NADH + H(+)</text>
        <dbReference type="Rhea" id="RHEA:10736"/>
        <dbReference type="ChEBI" id="CHEBI:15378"/>
        <dbReference type="ChEBI" id="CHEBI:15734"/>
        <dbReference type="ChEBI" id="CHEBI:17478"/>
        <dbReference type="ChEBI" id="CHEBI:57540"/>
        <dbReference type="ChEBI" id="CHEBI:57945"/>
        <dbReference type="EC" id="1.1.1.1"/>
    </reaction>
</comment>
<comment type="subunit">
    <text evidence="2 10">Homodimer.</text>
</comment>
<sequence length="356" mass="39378">MSGLGINGFGRIGRVFLRNCLSRKNAQVVAINDPLMVPKYLAYALRYDSTQGIYNRKISQEGNTQAVDGKKIKLLQESDPMKLKWGERGVKTLKDCQKKNDKLSLTNKNVVFVAGLGCIGMDTSRELVKRDLKNLVILDRIENPDAIAELKKLNPKVKVTFFPYDVTAPLAETTELLKCVFSQIKTVDVLINGAGILDDHQIERTIAVNYTGLVNTTTAIMEFWDKRKCGPGGIICNIGSVTGFNAIYQVPVYSGSKAAVVNFTSSLAKLAPITGVTAYTVNPGITKTTLVQKFNSWLDVEPKVAEKLLEHPTQTTQQCGKNFVKAIEMNQNGALWKLDLGTLEPIKWTKYWDSGI</sequence>
<dbReference type="OMA" id="WDIHEAG"/>
<dbReference type="InterPro" id="IPR002425">
    <property type="entry name" value="ADH_Drosophila-type"/>
</dbReference>
<dbReference type="SUPFAM" id="SSF51735">
    <property type="entry name" value="NAD(P)-binding Rossmann-fold domains"/>
    <property type="match status" value="2"/>
</dbReference>
<accession>A0A3B0J139</accession>
<evidence type="ECO:0000256" key="4">
    <source>
        <dbReference type="ARBA" id="ARBA00016352"/>
    </source>
</evidence>
<evidence type="ECO:0000256" key="5">
    <source>
        <dbReference type="ARBA" id="ARBA00023002"/>
    </source>
</evidence>
<evidence type="ECO:0000256" key="3">
    <source>
        <dbReference type="ARBA" id="ARBA00013190"/>
    </source>
</evidence>